<keyword evidence="4" id="KW-0788">Thiol protease</keyword>
<dbReference type="AlphaFoldDB" id="A0A975ZMS9"/>
<reference evidence="6 7" key="1">
    <citation type="submission" date="2016-10" db="EMBL/GenBank/DDBJ databases">
        <authorList>
            <person name="Varghese N."/>
            <person name="Submissions S."/>
        </authorList>
    </citation>
    <scope>NUCLEOTIDE SEQUENCE [LARGE SCALE GENOMIC DNA]</scope>
    <source>
        <strain evidence="6 7">FF3</strain>
    </source>
</reference>
<proteinExistence type="inferred from homology"/>
<organism evidence="6 7">
    <name type="scientific">Marinovum algicola</name>
    <dbReference type="NCBI Taxonomy" id="42444"/>
    <lineage>
        <taxon>Bacteria</taxon>
        <taxon>Pseudomonadati</taxon>
        <taxon>Pseudomonadota</taxon>
        <taxon>Alphaproteobacteria</taxon>
        <taxon>Rhodobacterales</taxon>
        <taxon>Roseobacteraceae</taxon>
        <taxon>Marinovum</taxon>
    </lineage>
</organism>
<evidence type="ECO:0000256" key="3">
    <source>
        <dbReference type="ARBA" id="ARBA00022801"/>
    </source>
</evidence>
<evidence type="ECO:0000256" key="2">
    <source>
        <dbReference type="ARBA" id="ARBA00022670"/>
    </source>
</evidence>
<comment type="similarity">
    <text evidence="1">Belongs to the peptidase C40 family.</text>
</comment>
<dbReference type="GeneID" id="80817741"/>
<keyword evidence="2" id="KW-0645">Protease</keyword>
<dbReference type="GO" id="GO:0008234">
    <property type="term" value="F:cysteine-type peptidase activity"/>
    <property type="evidence" value="ECO:0007669"/>
    <property type="project" value="UniProtKB-KW"/>
</dbReference>
<dbReference type="EMBL" id="FNYY01000004">
    <property type="protein sequence ID" value="SEJ20671.1"/>
    <property type="molecule type" value="Genomic_DNA"/>
</dbReference>
<keyword evidence="7" id="KW-1185">Reference proteome</keyword>
<comment type="caution">
    <text evidence="6">The sequence shown here is derived from an EMBL/GenBank/DDBJ whole genome shotgun (WGS) entry which is preliminary data.</text>
</comment>
<dbReference type="SUPFAM" id="SSF54001">
    <property type="entry name" value="Cysteine proteinases"/>
    <property type="match status" value="1"/>
</dbReference>
<evidence type="ECO:0000313" key="6">
    <source>
        <dbReference type="EMBL" id="SEJ20671.1"/>
    </source>
</evidence>
<dbReference type="InterPro" id="IPR038765">
    <property type="entry name" value="Papain-like_cys_pep_sf"/>
</dbReference>
<dbReference type="Pfam" id="PF00877">
    <property type="entry name" value="NLPC_P60"/>
    <property type="match status" value="1"/>
</dbReference>
<name>A0A975ZMS9_9RHOB</name>
<protein>
    <submittedName>
        <fullName evidence="6">NlpC/P60 family protein</fullName>
    </submittedName>
</protein>
<dbReference type="GO" id="GO:0006508">
    <property type="term" value="P:proteolysis"/>
    <property type="evidence" value="ECO:0007669"/>
    <property type="project" value="UniProtKB-KW"/>
</dbReference>
<dbReference type="PANTHER" id="PTHR47359:SF3">
    <property type="entry name" value="NLP_P60 DOMAIN-CONTAINING PROTEIN-RELATED"/>
    <property type="match status" value="1"/>
</dbReference>
<evidence type="ECO:0000256" key="4">
    <source>
        <dbReference type="ARBA" id="ARBA00022807"/>
    </source>
</evidence>
<dbReference type="RefSeq" id="WP_074835869.1">
    <property type="nucleotide sequence ID" value="NZ_CATLQZ010000013.1"/>
</dbReference>
<sequence length="290" mass="30599">MTADPRVLKSNGRVAHVSLEGQVAAARFTEGELWQVVTATAVISDAGGARRERELLLGQGFRVLEVSDGMAFGYCEHNGYVGHVETDALSRDMPAPTHRVATRMSYCKSDPDLKARNEVAVLPHGARVATRDQSGDWTEIAICAGADKVTAWVWAPSAHLAPLAQRCADPVAVARLYLGTPYLWGGNSAFGIDCSGLVEAGCLACGIPCPGDSDLQEAALGATLAADAALRRGDLLFWKGHVGWVAGADLLLHANAHHMAVAEEPLAAAIARIAAQGGGPVTRRARLERH</sequence>
<dbReference type="Gene3D" id="3.90.1720.10">
    <property type="entry name" value="endopeptidase domain like (from Nostoc punctiforme)"/>
    <property type="match status" value="1"/>
</dbReference>
<dbReference type="Pfam" id="PF18348">
    <property type="entry name" value="SH3_16"/>
    <property type="match status" value="1"/>
</dbReference>
<dbReference type="Proteomes" id="UP000182932">
    <property type="component" value="Unassembled WGS sequence"/>
</dbReference>
<feature type="domain" description="NlpC/P60" evidence="5">
    <location>
        <begin position="164"/>
        <end position="288"/>
    </location>
</feature>
<dbReference type="InterPro" id="IPR000064">
    <property type="entry name" value="NLP_P60_dom"/>
</dbReference>
<keyword evidence="3" id="KW-0378">Hydrolase</keyword>
<dbReference type="InterPro" id="IPR041382">
    <property type="entry name" value="SH3_16"/>
</dbReference>
<gene>
    <name evidence="6" type="ORF">SAMN04487940_10451</name>
</gene>
<evidence type="ECO:0000313" key="7">
    <source>
        <dbReference type="Proteomes" id="UP000182932"/>
    </source>
</evidence>
<dbReference type="PROSITE" id="PS51935">
    <property type="entry name" value="NLPC_P60"/>
    <property type="match status" value="1"/>
</dbReference>
<evidence type="ECO:0000259" key="5">
    <source>
        <dbReference type="PROSITE" id="PS51935"/>
    </source>
</evidence>
<evidence type="ECO:0000256" key="1">
    <source>
        <dbReference type="ARBA" id="ARBA00007074"/>
    </source>
</evidence>
<dbReference type="PANTHER" id="PTHR47359">
    <property type="entry name" value="PEPTIDOGLYCAN DL-ENDOPEPTIDASE CWLO"/>
    <property type="match status" value="1"/>
</dbReference>
<accession>A0A975ZMS9</accession>
<dbReference type="InterPro" id="IPR051794">
    <property type="entry name" value="PG_Endopeptidase_C40"/>
</dbReference>